<keyword evidence="1" id="KW-0378">Hydrolase</keyword>
<gene>
    <name evidence="1" type="primary">LRA2</name>
    <name evidence="1" type="ORF">M8818_007609</name>
</gene>
<evidence type="ECO:0000313" key="2">
    <source>
        <dbReference type="Proteomes" id="UP001320706"/>
    </source>
</evidence>
<keyword evidence="2" id="KW-1185">Reference proteome</keyword>
<accession>A0ACC3S4I5</accession>
<dbReference type="Proteomes" id="UP001320706">
    <property type="component" value="Unassembled WGS sequence"/>
</dbReference>
<dbReference type="EC" id="3.1.1.65" evidence="1"/>
<proteinExistence type="predicted"/>
<sequence>MSYAIAVDCSCDMAMDRIDLIDSHVHLWPASAANPEGHRWMKEGELLTKQHILDDYYQAIHKNNGDESTPFVRGIIYIETDRRLLSPNGGALSVWAHQAVEEIKFLRQIVEGQGTAERTYTAGDAEKLVGIVLWAPVNMGPAVFEEWLKLAKDTAGETTWDVVKGFRFLLQGITDQLEFEKLVLSDDFIATMRLFRAKGRNFSFDVGVDQHSGGVWQLEAMVKVIERVHEGVPEDEKVTFILSALSSF</sequence>
<name>A0ACC3S4I5_9PEZI</name>
<organism evidence="1 2">
    <name type="scientific">Zalaria obscura</name>
    <dbReference type="NCBI Taxonomy" id="2024903"/>
    <lineage>
        <taxon>Eukaryota</taxon>
        <taxon>Fungi</taxon>
        <taxon>Dikarya</taxon>
        <taxon>Ascomycota</taxon>
        <taxon>Pezizomycotina</taxon>
        <taxon>Dothideomycetes</taxon>
        <taxon>Dothideomycetidae</taxon>
        <taxon>Dothideales</taxon>
        <taxon>Zalariaceae</taxon>
        <taxon>Zalaria</taxon>
    </lineage>
</organism>
<comment type="caution">
    <text evidence="1">The sequence shown here is derived from an EMBL/GenBank/DDBJ whole genome shotgun (WGS) entry which is preliminary data.</text>
</comment>
<protein>
    <submittedName>
        <fullName evidence="1">L-rhamnono-gamma-lactonase</fullName>
        <ecNumber evidence="1">3.1.1.65</ecNumber>
    </submittedName>
</protein>
<dbReference type="EMBL" id="JAMKPW020000043">
    <property type="protein sequence ID" value="KAK8194418.1"/>
    <property type="molecule type" value="Genomic_DNA"/>
</dbReference>
<reference evidence="1" key="1">
    <citation type="submission" date="2024-02" db="EMBL/GenBank/DDBJ databases">
        <title>Metagenome Assembled Genome of Zalaria obscura JY119.</title>
        <authorList>
            <person name="Vighnesh L."/>
            <person name="Jagadeeshwari U."/>
            <person name="Venkata Ramana C."/>
            <person name="Sasikala C."/>
        </authorList>
    </citation>
    <scope>NUCLEOTIDE SEQUENCE</scope>
    <source>
        <strain evidence="1">JY119</strain>
    </source>
</reference>
<evidence type="ECO:0000313" key="1">
    <source>
        <dbReference type="EMBL" id="KAK8194418.1"/>
    </source>
</evidence>